<organism evidence="2">
    <name type="scientific">marine sediment metagenome</name>
    <dbReference type="NCBI Taxonomy" id="412755"/>
    <lineage>
        <taxon>unclassified sequences</taxon>
        <taxon>metagenomes</taxon>
        <taxon>ecological metagenomes</taxon>
    </lineage>
</organism>
<keyword evidence="1" id="KW-1133">Transmembrane helix</keyword>
<accession>A0A0F9T3W5</accession>
<proteinExistence type="predicted"/>
<comment type="caution">
    <text evidence="2">The sequence shown here is derived from an EMBL/GenBank/DDBJ whole genome shotgun (WGS) entry which is preliminary data.</text>
</comment>
<feature type="transmembrane region" description="Helical" evidence="1">
    <location>
        <begin position="39"/>
        <end position="55"/>
    </location>
</feature>
<sequence length="57" mass="6439">MRLVLAIICFGIALAGMALQYWQTGFQHWFQLEDINHETFIVMFVALGVGILIGGRK</sequence>
<protein>
    <submittedName>
        <fullName evidence="2">Uncharacterized protein</fullName>
    </submittedName>
</protein>
<dbReference type="EMBL" id="LAZR01000336">
    <property type="protein sequence ID" value="KKN73839.1"/>
    <property type="molecule type" value="Genomic_DNA"/>
</dbReference>
<keyword evidence="1" id="KW-0472">Membrane</keyword>
<gene>
    <name evidence="2" type="ORF">LCGC14_0396410</name>
</gene>
<evidence type="ECO:0000313" key="2">
    <source>
        <dbReference type="EMBL" id="KKN73839.1"/>
    </source>
</evidence>
<evidence type="ECO:0000256" key="1">
    <source>
        <dbReference type="SAM" id="Phobius"/>
    </source>
</evidence>
<reference evidence="2" key="1">
    <citation type="journal article" date="2015" name="Nature">
        <title>Complex archaea that bridge the gap between prokaryotes and eukaryotes.</title>
        <authorList>
            <person name="Spang A."/>
            <person name="Saw J.H."/>
            <person name="Jorgensen S.L."/>
            <person name="Zaremba-Niedzwiedzka K."/>
            <person name="Martijn J."/>
            <person name="Lind A.E."/>
            <person name="van Eijk R."/>
            <person name="Schleper C."/>
            <person name="Guy L."/>
            <person name="Ettema T.J."/>
        </authorList>
    </citation>
    <scope>NUCLEOTIDE SEQUENCE</scope>
</reference>
<keyword evidence="1" id="KW-0812">Transmembrane</keyword>
<dbReference type="AlphaFoldDB" id="A0A0F9T3W5"/>
<name>A0A0F9T3W5_9ZZZZ</name>